<dbReference type="STRING" id="215243.A0A0D2BS40"/>
<gene>
    <name evidence="3" type="ORF">PV06_07484</name>
</gene>
<protein>
    <recommendedName>
        <fullName evidence="2">DUF7905 domain-containing protein</fullName>
    </recommendedName>
</protein>
<dbReference type="OrthoDB" id="4739136at2759"/>
<dbReference type="VEuPathDB" id="FungiDB:PV06_07484"/>
<proteinExistence type="predicted"/>
<dbReference type="Pfam" id="PF25482">
    <property type="entry name" value="DUF7905"/>
    <property type="match status" value="1"/>
</dbReference>
<keyword evidence="4" id="KW-1185">Reference proteome</keyword>
<dbReference type="Proteomes" id="UP000053342">
    <property type="component" value="Unassembled WGS sequence"/>
</dbReference>
<accession>A0A0D2BS40</accession>
<evidence type="ECO:0000313" key="4">
    <source>
        <dbReference type="Proteomes" id="UP000053342"/>
    </source>
</evidence>
<reference evidence="3 4" key="1">
    <citation type="submission" date="2015-01" db="EMBL/GenBank/DDBJ databases">
        <title>The Genome Sequence of Exophiala oligosperma CBS72588.</title>
        <authorList>
            <consortium name="The Broad Institute Genomics Platform"/>
            <person name="Cuomo C."/>
            <person name="de Hoog S."/>
            <person name="Gorbushina A."/>
            <person name="Stielow B."/>
            <person name="Teixiera M."/>
            <person name="Abouelleil A."/>
            <person name="Chapman S.B."/>
            <person name="Priest M."/>
            <person name="Young S.K."/>
            <person name="Wortman J."/>
            <person name="Nusbaum C."/>
            <person name="Birren B."/>
        </authorList>
    </citation>
    <scope>NUCLEOTIDE SEQUENCE [LARGE SCALE GENOMIC DNA]</scope>
    <source>
        <strain evidence="3 4">CBS 72588</strain>
    </source>
</reference>
<sequence>MSDHEGDGLDLERWESTTFTYGSVYSYAASEADNQALVPTANSIYSPARPRNWPSREPLLDRLSSTRPLGRYAGRHPNRPFKSPAQLKCEGGSEPNDKFNLNDPWSRVRSMALRFTSVPHPQQAIVNIMNKNETYIREPADDDERLYIWGTPEQVDSTKAELSGWVQSIRSAFANTRPMWSKLNAMDGRTEQRLDRQNKQQALNRHIRDAELPFTVQAALLWPRDVDIYEFQEANEDALEQLRGTCVCHIAFQCTDLQHVIIETYFEKEMMKLTSRILNLIKETVSKREQVSRVSMLHLPGFEIYRDRVGLRDKDPQSDSYLPTLHGNLAPNEPEYSAKRLKSLSSNRVKIKHILDTSLKRLRMSQQYVRMRVVFGELGFTLFQKPEGGAETYSFEDFSKMVTSGRTKLSLNNLPVRQGKILDLPDVLDSMDAFSGRTETYGAYFDFAGKGFSTLRLATSFVPNAMGEVDTLEQQWLEIGEKVSMLEISMLSFDRPDLQITLDAFPLYSGAESRPEMEKFRLHVSFSPPKDGIKADTQRHVHYIQAFNQVRKVHELTMLRWRFRQTDGIFELRRKDVYDETKLYQHPQPVESRWHALYYYPEWDNLMGHFSTIKPGEDISWSKSVATFFPESDSSGRALPKGFKKFMAEVEEIQGLLGEAINRVDKGKMKANGSHDDEQAMSGA</sequence>
<feature type="region of interest" description="Disordered" evidence="1">
    <location>
        <begin position="70"/>
        <end position="103"/>
    </location>
</feature>
<dbReference type="AlphaFoldDB" id="A0A0D2BS40"/>
<dbReference type="RefSeq" id="XP_016260488.1">
    <property type="nucleotide sequence ID" value="XM_016408734.1"/>
</dbReference>
<evidence type="ECO:0000259" key="2">
    <source>
        <dbReference type="Pfam" id="PF25482"/>
    </source>
</evidence>
<feature type="domain" description="DUF7905" evidence="2">
    <location>
        <begin position="344"/>
        <end position="631"/>
    </location>
</feature>
<dbReference type="EMBL" id="KN847338">
    <property type="protein sequence ID" value="KIW40272.1"/>
    <property type="molecule type" value="Genomic_DNA"/>
</dbReference>
<dbReference type="InterPro" id="IPR057227">
    <property type="entry name" value="DUF7905"/>
</dbReference>
<evidence type="ECO:0000256" key="1">
    <source>
        <dbReference type="SAM" id="MobiDB-lite"/>
    </source>
</evidence>
<dbReference type="HOGENOM" id="CLU_404912_0_0_1"/>
<evidence type="ECO:0000313" key="3">
    <source>
        <dbReference type="EMBL" id="KIW40272.1"/>
    </source>
</evidence>
<dbReference type="GeneID" id="27359558"/>
<organism evidence="3 4">
    <name type="scientific">Exophiala oligosperma</name>
    <dbReference type="NCBI Taxonomy" id="215243"/>
    <lineage>
        <taxon>Eukaryota</taxon>
        <taxon>Fungi</taxon>
        <taxon>Dikarya</taxon>
        <taxon>Ascomycota</taxon>
        <taxon>Pezizomycotina</taxon>
        <taxon>Eurotiomycetes</taxon>
        <taxon>Chaetothyriomycetidae</taxon>
        <taxon>Chaetothyriales</taxon>
        <taxon>Herpotrichiellaceae</taxon>
        <taxon>Exophiala</taxon>
    </lineage>
</organism>
<name>A0A0D2BS40_9EURO</name>